<reference evidence="3" key="1">
    <citation type="submission" date="2022-11" db="UniProtKB">
        <authorList>
            <consortium name="WormBaseParasite"/>
        </authorList>
    </citation>
    <scope>IDENTIFICATION</scope>
</reference>
<feature type="transmembrane region" description="Helical" evidence="1">
    <location>
        <begin position="218"/>
        <end position="237"/>
    </location>
</feature>
<organism evidence="2 3">
    <name type="scientific">Panagrolaimus davidi</name>
    <dbReference type="NCBI Taxonomy" id="227884"/>
    <lineage>
        <taxon>Eukaryota</taxon>
        <taxon>Metazoa</taxon>
        <taxon>Ecdysozoa</taxon>
        <taxon>Nematoda</taxon>
        <taxon>Chromadorea</taxon>
        <taxon>Rhabditida</taxon>
        <taxon>Tylenchina</taxon>
        <taxon>Panagrolaimomorpha</taxon>
        <taxon>Panagrolaimoidea</taxon>
        <taxon>Panagrolaimidae</taxon>
        <taxon>Panagrolaimus</taxon>
    </lineage>
</organism>
<dbReference type="WBParaSite" id="PDA_v2.g12311.t1">
    <property type="protein sequence ID" value="PDA_v2.g12311.t1"/>
    <property type="gene ID" value="PDA_v2.g12311"/>
</dbReference>
<keyword evidence="1" id="KW-0472">Membrane</keyword>
<keyword evidence="1" id="KW-0812">Transmembrane</keyword>
<evidence type="ECO:0000256" key="1">
    <source>
        <dbReference type="SAM" id="Phobius"/>
    </source>
</evidence>
<protein>
    <submittedName>
        <fullName evidence="3">Uncharacterized protein</fullName>
    </submittedName>
</protein>
<evidence type="ECO:0000313" key="2">
    <source>
        <dbReference type="Proteomes" id="UP000887578"/>
    </source>
</evidence>
<name>A0A914P385_9BILA</name>
<dbReference type="Proteomes" id="UP000887578">
    <property type="component" value="Unplaced"/>
</dbReference>
<evidence type="ECO:0000313" key="3">
    <source>
        <dbReference type="WBParaSite" id="PDA_v2.g12311.t1"/>
    </source>
</evidence>
<keyword evidence="1" id="KW-1133">Transmembrane helix</keyword>
<keyword evidence="2" id="KW-1185">Reference proteome</keyword>
<sequence>MSQLKPLFGEDYLCACGFNEETVQLFKGRNPVSPPTRVERRLISSAAIMEDSTDIKGLCKALRITEMEMLTLQLNGLKNFETLVKFIKDNVTSKTLVCSICIVTHEIDTKKLEALEKHIKPISKLLLGHHILMCIPIEKTVRTDTVESVLMKGVELTPEVLQNFQREAVAIFDYETIHSKPGVDIIKDSQTYVFGETKSLLAQLAEDEMVGETSAMEMSLYLIMIAGGIALFSMAFGRGRK</sequence>
<accession>A0A914P385</accession>
<dbReference type="AlphaFoldDB" id="A0A914P385"/>
<proteinExistence type="predicted"/>